<gene>
    <name evidence="4" type="ORF">KFE25_007633</name>
</gene>
<dbReference type="Gene3D" id="3.40.5.30">
    <property type="entry name" value="(Trans)glycosidases - domain 2"/>
    <property type="match status" value="1"/>
</dbReference>
<dbReference type="InterPro" id="IPR001223">
    <property type="entry name" value="Glyco_hydro18_cat"/>
</dbReference>
<feature type="domain" description="Chitinase II/V-like catalytic" evidence="3">
    <location>
        <begin position="24"/>
        <end position="396"/>
    </location>
</feature>
<organism evidence="4 5">
    <name type="scientific">Diacronema lutheri</name>
    <name type="common">Unicellular marine alga</name>
    <name type="synonym">Monochrysis lutheri</name>
    <dbReference type="NCBI Taxonomy" id="2081491"/>
    <lineage>
        <taxon>Eukaryota</taxon>
        <taxon>Haptista</taxon>
        <taxon>Haptophyta</taxon>
        <taxon>Pavlovophyceae</taxon>
        <taxon>Pavlovales</taxon>
        <taxon>Pavlovaceae</taxon>
        <taxon>Diacronema</taxon>
    </lineage>
</organism>
<dbReference type="PANTHER" id="PTHR11177:SF317">
    <property type="entry name" value="CHITINASE 12-RELATED"/>
    <property type="match status" value="1"/>
</dbReference>
<evidence type="ECO:0000313" key="5">
    <source>
        <dbReference type="Proteomes" id="UP000751190"/>
    </source>
</evidence>
<dbReference type="GO" id="GO:0004568">
    <property type="term" value="F:chitinase activity"/>
    <property type="evidence" value="ECO:0007669"/>
    <property type="project" value="TreeGrafter"/>
</dbReference>
<dbReference type="GO" id="GO:0005975">
    <property type="term" value="P:carbohydrate metabolic process"/>
    <property type="evidence" value="ECO:0007669"/>
    <property type="project" value="InterPro"/>
</dbReference>
<dbReference type="GO" id="GO:0006032">
    <property type="term" value="P:chitin catabolic process"/>
    <property type="evidence" value="ECO:0007669"/>
    <property type="project" value="TreeGrafter"/>
</dbReference>
<dbReference type="GO" id="GO:0008061">
    <property type="term" value="F:chitin binding"/>
    <property type="evidence" value="ECO:0007669"/>
    <property type="project" value="InterPro"/>
</dbReference>
<dbReference type="Pfam" id="PF00704">
    <property type="entry name" value="Glyco_hydro_18"/>
    <property type="match status" value="1"/>
</dbReference>
<evidence type="ECO:0000259" key="3">
    <source>
        <dbReference type="SMART" id="SM00636"/>
    </source>
</evidence>
<reference evidence="4" key="1">
    <citation type="submission" date="2021-05" db="EMBL/GenBank/DDBJ databases">
        <title>The genome of the haptophyte Pavlova lutheri (Diacronema luteri, Pavlovales) - a model for lipid biosynthesis in eukaryotic algae.</title>
        <authorList>
            <person name="Hulatt C.J."/>
            <person name="Posewitz M.C."/>
        </authorList>
    </citation>
    <scope>NUCLEOTIDE SEQUENCE</scope>
    <source>
        <strain evidence="4">NIVA-4/92</strain>
    </source>
</reference>
<dbReference type="InterPro" id="IPR050314">
    <property type="entry name" value="Glycosyl_Hydrlase_18"/>
</dbReference>
<name>A0A8J6CGH2_DIALT</name>
<feature type="chain" id="PRO_5035174662" description="Chitinase II/V-like catalytic domain-containing protein" evidence="2">
    <location>
        <begin position="22"/>
        <end position="454"/>
    </location>
</feature>
<feature type="signal peptide" evidence="2">
    <location>
        <begin position="1"/>
        <end position="21"/>
    </location>
</feature>
<dbReference type="InterPro" id="IPR011583">
    <property type="entry name" value="Chitinase_II/V-like_cat"/>
</dbReference>
<protein>
    <recommendedName>
        <fullName evidence="3">Chitinase II/V-like catalytic domain-containing protein</fullName>
    </recommendedName>
</protein>
<dbReference type="AlphaFoldDB" id="A0A8J6CGH2"/>
<keyword evidence="2" id="KW-0732">Signal</keyword>
<dbReference type="GO" id="GO:0005576">
    <property type="term" value="C:extracellular region"/>
    <property type="evidence" value="ECO:0007669"/>
    <property type="project" value="TreeGrafter"/>
</dbReference>
<dbReference type="Proteomes" id="UP000751190">
    <property type="component" value="Unassembled WGS sequence"/>
</dbReference>
<evidence type="ECO:0000313" key="4">
    <source>
        <dbReference type="EMBL" id="KAG8469115.1"/>
    </source>
</evidence>
<accession>A0A8J6CGH2</accession>
<proteinExistence type="predicted"/>
<dbReference type="InterPro" id="IPR017853">
    <property type="entry name" value="GH"/>
</dbReference>
<keyword evidence="5" id="KW-1185">Reference proteome</keyword>
<dbReference type="EMBL" id="JAGTXO010000003">
    <property type="protein sequence ID" value="KAG8469115.1"/>
    <property type="molecule type" value="Genomic_DNA"/>
</dbReference>
<evidence type="ECO:0000256" key="1">
    <source>
        <dbReference type="SAM" id="MobiDB-lite"/>
    </source>
</evidence>
<sequence length="454" mass="45412">MASRSAAGMLLALAGARLGRAAPPLVGAYIPEYRLDGLDLRAAASLGLTDGYVFSLTPTPLGEPDGAGIGARLAVAATTLRAAGARAHVVVGGAGRTSALAGLAAADAPRRAFARRLARYAVAAGFDGVVLDWPAPPAAPHGAAARAAEHTRAAAAHTPLAALVRDVRAALREAAQQAHAQAPAVPARALSVGITLSIADLPQFAAAAAAAAADGSASPSTDGAPRGRASRRTWPSPPALLALGFDADALRLADYVHLMAYDDWRDPEGHASAAGAFSRAEAVLRAGVRPPSLLLGVPFFARRLGARGFGEVRAYAQIATDALAAGQFNEADDHAAETPFVPVRTGADGADRADGADGAQSVRPYAFNGRATVAAKARWAAARGLGGTFGWELGHDLLGLPEASLVAAMAAGARSATGGADEASAAYRAALDGTVRPAPAAGGGRSASRTLSGA</sequence>
<feature type="region of interest" description="Disordered" evidence="1">
    <location>
        <begin position="435"/>
        <end position="454"/>
    </location>
</feature>
<evidence type="ECO:0000256" key="2">
    <source>
        <dbReference type="SAM" id="SignalP"/>
    </source>
</evidence>
<dbReference type="SUPFAM" id="SSF51445">
    <property type="entry name" value="(Trans)glycosidases"/>
    <property type="match status" value="1"/>
</dbReference>
<dbReference type="Gene3D" id="3.20.20.80">
    <property type="entry name" value="Glycosidases"/>
    <property type="match status" value="2"/>
</dbReference>
<dbReference type="SMART" id="SM00636">
    <property type="entry name" value="Glyco_18"/>
    <property type="match status" value="1"/>
</dbReference>
<dbReference type="PANTHER" id="PTHR11177">
    <property type="entry name" value="CHITINASE"/>
    <property type="match status" value="1"/>
</dbReference>
<comment type="caution">
    <text evidence="4">The sequence shown here is derived from an EMBL/GenBank/DDBJ whole genome shotgun (WGS) entry which is preliminary data.</text>
</comment>